<evidence type="ECO:0000256" key="1">
    <source>
        <dbReference type="SAM" id="MobiDB-lite"/>
    </source>
</evidence>
<accession>A0A927R7C0</accession>
<gene>
    <name evidence="2" type="ORF">HEB94_002265</name>
</gene>
<comment type="caution">
    <text evidence="2">The sequence shown here is derived from an EMBL/GenBank/DDBJ whole genome shotgun (WGS) entry which is preliminary data.</text>
</comment>
<feature type="region of interest" description="Disordered" evidence="1">
    <location>
        <begin position="47"/>
        <end position="82"/>
    </location>
</feature>
<reference evidence="2" key="1">
    <citation type="submission" date="2020-10" db="EMBL/GenBank/DDBJ databases">
        <title>Sequencing the genomes of 1000 actinobacteria strains.</title>
        <authorList>
            <person name="Klenk H.-P."/>
        </authorList>
    </citation>
    <scope>NUCLEOTIDE SEQUENCE</scope>
    <source>
        <strain evidence="2">DSM 45354</strain>
    </source>
</reference>
<keyword evidence="3" id="KW-1185">Reference proteome</keyword>
<feature type="compositionally biased region" description="Basic and acidic residues" evidence="1">
    <location>
        <begin position="66"/>
        <end position="77"/>
    </location>
</feature>
<dbReference type="Proteomes" id="UP000638648">
    <property type="component" value="Unassembled WGS sequence"/>
</dbReference>
<evidence type="ECO:0000313" key="3">
    <source>
        <dbReference type="Proteomes" id="UP000638648"/>
    </source>
</evidence>
<organism evidence="2 3">
    <name type="scientific">Actinopolymorpha pittospori</name>
    <dbReference type="NCBI Taxonomy" id="648752"/>
    <lineage>
        <taxon>Bacteria</taxon>
        <taxon>Bacillati</taxon>
        <taxon>Actinomycetota</taxon>
        <taxon>Actinomycetes</taxon>
        <taxon>Propionibacteriales</taxon>
        <taxon>Actinopolymorphaceae</taxon>
        <taxon>Actinopolymorpha</taxon>
    </lineage>
</organism>
<sequence length="165" mass="17708">MRSATTVVAAVWNDLGMSLSEENGERSDAVEALERIERDLDWDRPVLHGIGFDSSSPDGEGGGGDRGAEEGGDRESDAGEGAFAFVRVDDREHLFAAAALATATRRRGGTGSVRFGQAQLAEAIRLLGQSDAGRESPNLALWREIHDWAWLGGDAMPSSTQIRRL</sequence>
<name>A0A927R7C0_9ACTN</name>
<evidence type="ECO:0000313" key="2">
    <source>
        <dbReference type="EMBL" id="MBE1605417.1"/>
    </source>
</evidence>
<dbReference type="EMBL" id="JADBEM010000001">
    <property type="protein sequence ID" value="MBE1605417.1"/>
    <property type="molecule type" value="Genomic_DNA"/>
</dbReference>
<dbReference type="RefSeq" id="WP_192749759.1">
    <property type="nucleotide sequence ID" value="NZ_BAABJL010000199.1"/>
</dbReference>
<dbReference type="AlphaFoldDB" id="A0A927R7C0"/>
<proteinExistence type="predicted"/>
<protein>
    <submittedName>
        <fullName evidence="2">Uncharacterized protein YbjT (DUF2867 family)</fullName>
    </submittedName>
</protein>